<evidence type="ECO:0000313" key="2">
    <source>
        <dbReference type="Proteomes" id="UP000499080"/>
    </source>
</evidence>
<dbReference type="PANTHER" id="PTHR31511:SF12">
    <property type="entry name" value="RHO TERMINATION FACTOR N-TERMINAL DOMAIN-CONTAINING PROTEIN"/>
    <property type="match status" value="1"/>
</dbReference>
<proteinExistence type="predicted"/>
<protein>
    <submittedName>
        <fullName evidence="1">Uncharacterized protein</fullName>
    </submittedName>
</protein>
<dbReference type="EMBL" id="BGPR01007767">
    <property type="protein sequence ID" value="GBN29394.1"/>
    <property type="molecule type" value="Genomic_DNA"/>
</dbReference>
<sequence length="146" mass="16917">MKGMIDYFDTSDYQENNRYGIPRVNKKVLGKMKDENAGKILEEFVGLRSKMYACKTEKDLVKKSKGVKKCVVKNRISFEDYKKCLLSQQVQYRTMNLIRSTKHEIHSIQVNKIALSGKDDKRHILEDGVHTLALGQYAIKNEKSEK</sequence>
<dbReference type="AlphaFoldDB" id="A0A4Y2MSV0"/>
<dbReference type="OrthoDB" id="6430795at2759"/>
<dbReference type="Proteomes" id="UP000499080">
    <property type="component" value="Unassembled WGS sequence"/>
</dbReference>
<name>A0A4Y2MSV0_ARAVE</name>
<dbReference type="InterPro" id="IPR043502">
    <property type="entry name" value="DNA/RNA_pol_sf"/>
</dbReference>
<keyword evidence="2" id="KW-1185">Reference proteome</keyword>
<accession>A0A4Y2MSV0</accession>
<evidence type="ECO:0000313" key="1">
    <source>
        <dbReference type="EMBL" id="GBN29394.1"/>
    </source>
</evidence>
<comment type="caution">
    <text evidence="1">The sequence shown here is derived from an EMBL/GenBank/DDBJ whole genome shotgun (WGS) entry which is preliminary data.</text>
</comment>
<dbReference type="GO" id="GO:0071897">
    <property type="term" value="P:DNA biosynthetic process"/>
    <property type="evidence" value="ECO:0007669"/>
    <property type="project" value="UniProtKB-ARBA"/>
</dbReference>
<gene>
    <name evidence="1" type="ORF">AVEN_174588_1</name>
</gene>
<reference evidence="1 2" key="1">
    <citation type="journal article" date="2019" name="Sci. Rep.">
        <title>Orb-weaving spider Araneus ventricosus genome elucidates the spidroin gene catalogue.</title>
        <authorList>
            <person name="Kono N."/>
            <person name="Nakamura H."/>
            <person name="Ohtoshi R."/>
            <person name="Moran D.A.P."/>
            <person name="Shinohara A."/>
            <person name="Yoshida Y."/>
            <person name="Fujiwara M."/>
            <person name="Mori M."/>
            <person name="Tomita M."/>
            <person name="Arakawa K."/>
        </authorList>
    </citation>
    <scope>NUCLEOTIDE SEQUENCE [LARGE SCALE GENOMIC DNA]</scope>
</reference>
<dbReference type="SUPFAM" id="SSF56672">
    <property type="entry name" value="DNA/RNA polymerases"/>
    <property type="match status" value="1"/>
</dbReference>
<dbReference type="PANTHER" id="PTHR31511">
    <property type="entry name" value="PROTEIN CBG23764"/>
    <property type="match status" value="1"/>
</dbReference>
<organism evidence="1 2">
    <name type="scientific">Araneus ventricosus</name>
    <name type="common">Orbweaver spider</name>
    <name type="synonym">Epeira ventricosa</name>
    <dbReference type="NCBI Taxonomy" id="182803"/>
    <lineage>
        <taxon>Eukaryota</taxon>
        <taxon>Metazoa</taxon>
        <taxon>Ecdysozoa</taxon>
        <taxon>Arthropoda</taxon>
        <taxon>Chelicerata</taxon>
        <taxon>Arachnida</taxon>
        <taxon>Araneae</taxon>
        <taxon>Araneomorphae</taxon>
        <taxon>Entelegynae</taxon>
        <taxon>Araneoidea</taxon>
        <taxon>Araneidae</taxon>
        <taxon>Araneus</taxon>
    </lineage>
</organism>